<evidence type="ECO:0008006" key="16">
    <source>
        <dbReference type="Google" id="ProtNLM"/>
    </source>
</evidence>
<reference evidence="15" key="1">
    <citation type="submission" date="2024-04" db="EMBL/GenBank/DDBJ databases">
        <authorList>
            <person name="Shaw F."/>
            <person name="Minotto A."/>
        </authorList>
    </citation>
    <scope>NUCLEOTIDE SEQUENCE [LARGE SCALE GENOMIC DNA]</scope>
</reference>
<dbReference type="InterPro" id="IPR001128">
    <property type="entry name" value="Cyt_P450"/>
</dbReference>
<evidence type="ECO:0000256" key="7">
    <source>
        <dbReference type="ARBA" id="ARBA00022723"/>
    </source>
</evidence>
<evidence type="ECO:0000256" key="13">
    <source>
        <dbReference type="RuleBase" id="RU000461"/>
    </source>
</evidence>
<dbReference type="PANTHER" id="PTHR46300">
    <property type="entry name" value="P450, PUTATIVE (EUROFUNG)-RELATED-RELATED"/>
    <property type="match status" value="1"/>
</dbReference>
<dbReference type="SUPFAM" id="SSF48264">
    <property type="entry name" value="Cytochrome P450"/>
    <property type="match status" value="2"/>
</dbReference>
<name>A0ABP1D7V0_9APHY</name>
<evidence type="ECO:0000313" key="15">
    <source>
        <dbReference type="Proteomes" id="UP001497453"/>
    </source>
</evidence>
<evidence type="ECO:0000256" key="3">
    <source>
        <dbReference type="ARBA" id="ARBA00005179"/>
    </source>
</evidence>
<gene>
    <name evidence="14" type="ORF">GFSPODELE1_LOCUS4474</name>
</gene>
<dbReference type="InterPro" id="IPR036396">
    <property type="entry name" value="Cyt_P450_sf"/>
</dbReference>
<keyword evidence="6" id="KW-0812">Transmembrane</keyword>
<dbReference type="InterPro" id="IPR050364">
    <property type="entry name" value="Cytochrome_P450_fung"/>
</dbReference>
<evidence type="ECO:0000256" key="2">
    <source>
        <dbReference type="ARBA" id="ARBA00004167"/>
    </source>
</evidence>
<comment type="pathway">
    <text evidence="3">Secondary metabolite biosynthesis.</text>
</comment>
<evidence type="ECO:0000256" key="1">
    <source>
        <dbReference type="ARBA" id="ARBA00001971"/>
    </source>
</evidence>
<keyword evidence="5 13" id="KW-0349">Heme</keyword>
<evidence type="ECO:0000256" key="11">
    <source>
        <dbReference type="ARBA" id="ARBA00023033"/>
    </source>
</evidence>
<accession>A0ABP1D7V0</accession>
<dbReference type="InterPro" id="IPR002401">
    <property type="entry name" value="Cyt_P450_E_grp-I"/>
</dbReference>
<evidence type="ECO:0000313" key="14">
    <source>
        <dbReference type="EMBL" id="CAL1703234.1"/>
    </source>
</evidence>
<dbReference type="Pfam" id="PF00067">
    <property type="entry name" value="p450"/>
    <property type="match status" value="2"/>
</dbReference>
<dbReference type="Proteomes" id="UP001497453">
    <property type="component" value="Chromosome 3"/>
</dbReference>
<evidence type="ECO:0000256" key="6">
    <source>
        <dbReference type="ARBA" id="ARBA00022692"/>
    </source>
</evidence>
<keyword evidence="15" id="KW-1185">Reference proteome</keyword>
<dbReference type="Gene3D" id="1.10.630.10">
    <property type="entry name" value="Cytochrome P450"/>
    <property type="match status" value="1"/>
</dbReference>
<evidence type="ECO:0000256" key="12">
    <source>
        <dbReference type="ARBA" id="ARBA00023136"/>
    </source>
</evidence>
<keyword evidence="7 13" id="KW-0479">Metal-binding</keyword>
<protein>
    <recommendedName>
        <fullName evidence="16">Cytochrome P450</fullName>
    </recommendedName>
</protein>
<keyword evidence="9 13" id="KW-0560">Oxidoreductase</keyword>
<evidence type="ECO:0000256" key="10">
    <source>
        <dbReference type="ARBA" id="ARBA00023004"/>
    </source>
</evidence>
<dbReference type="EMBL" id="OZ037946">
    <property type="protein sequence ID" value="CAL1703234.1"/>
    <property type="molecule type" value="Genomic_DNA"/>
</dbReference>
<comment type="subcellular location">
    <subcellularLocation>
        <location evidence="2">Membrane</location>
        <topology evidence="2">Single-pass membrane protein</topology>
    </subcellularLocation>
</comment>
<evidence type="ECO:0000256" key="5">
    <source>
        <dbReference type="ARBA" id="ARBA00022617"/>
    </source>
</evidence>
<evidence type="ECO:0000256" key="9">
    <source>
        <dbReference type="ARBA" id="ARBA00023002"/>
    </source>
</evidence>
<keyword evidence="10 13" id="KW-0408">Iron</keyword>
<dbReference type="InterPro" id="IPR017972">
    <property type="entry name" value="Cyt_P450_CS"/>
</dbReference>
<dbReference type="PANTHER" id="PTHR46300:SF7">
    <property type="entry name" value="P450, PUTATIVE (EUROFUNG)-RELATED"/>
    <property type="match status" value="1"/>
</dbReference>
<dbReference type="PROSITE" id="PS00086">
    <property type="entry name" value="CYTOCHROME_P450"/>
    <property type="match status" value="1"/>
</dbReference>
<comment type="cofactor">
    <cofactor evidence="1">
        <name>heme</name>
        <dbReference type="ChEBI" id="CHEBI:30413"/>
    </cofactor>
</comment>
<sequence length="590" mass="67092">MMDALLYSSLLGLVVWITVAFLRKQRDNPKRLPLPPGPSKRPVIGNLFDIPDDAPWVTFSSMAQKYGDIIHLKVLNQHTIIISSMEAASDLFDKRSAIYSDRFQSVMLTELMDMGWSFGLMDYGDMWRKIRKIFHQYYSASTIRQYDGLQLENVRVFLKRLHATPEKFFDHSRFVFAALLMNVTYGMHIEDEHNEHLVEAEKWQHGFNQAIQPGRFWVDYLPILKYIPAWMPRANFKRLALQWRQNMYHARDRPFDGAKADLIIGTATPSIVTEALESIADSPDKAEQELLTRYSLGAAFGAGVDTSAPTLQLFFYAMLTYPEIQTKAHAELDRVVGPSRLPTMDDRPNLPYVEAILKEVLRWKPVTPLALPHYTATSDEYRGYYIPKGSIVLGVSEIFIDCLSFTTCTEHIQECLASLRFVFVISLEFALIIPNREMLHDPVEYPCPDQFRPQRFLNPDGSLNPDVPDPSVACFGFGRRICPGRFLSLNSLFSAIAAVLHTFTITPALDQNGKPVEVELRMQSGMIPAIPLFDSTSLSGCRGSGDQLTVYRYPDIGPIFDLSPLSLLPHMACTERITLTIERLLPKRLK</sequence>
<keyword evidence="11 13" id="KW-0503">Monooxygenase</keyword>
<dbReference type="CDD" id="cd11065">
    <property type="entry name" value="CYP64-like"/>
    <property type="match status" value="1"/>
</dbReference>
<keyword evidence="8" id="KW-1133">Transmembrane helix</keyword>
<keyword evidence="12" id="KW-0472">Membrane</keyword>
<comment type="similarity">
    <text evidence="4 13">Belongs to the cytochrome P450 family.</text>
</comment>
<organism evidence="14 15">
    <name type="scientific">Somion occarium</name>
    <dbReference type="NCBI Taxonomy" id="3059160"/>
    <lineage>
        <taxon>Eukaryota</taxon>
        <taxon>Fungi</taxon>
        <taxon>Dikarya</taxon>
        <taxon>Basidiomycota</taxon>
        <taxon>Agaricomycotina</taxon>
        <taxon>Agaricomycetes</taxon>
        <taxon>Polyporales</taxon>
        <taxon>Cerrenaceae</taxon>
        <taxon>Somion</taxon>
    </lineage>
</organism>
<evidence type="ECO:0000256" key="4">
    <source>
        <dbReference type="ARBA" id="ARBA00010617"/>
    </source>
</evidence>
<evidence type="ECO:0000256" key="8">
    <source>
        <dbReference type="ARBA" id="ARBA00022989"/>
    </source>
</evidence>
<dbReference type="PRINTS" id="PR00463">
    <property type="entry name" value="EP450I"/>
</dbReference>
<proteinExistence type="inferred from homology"/>